<dbReference type="Gene3D" id="1.10.10.10">
    <property type="entry name" value="Winged helix-like DNA-binding domain superfamily/Winged helix DNA-binding domain"/>
    <property type="match status" value="1"/>
</dbReference>
<keyword evidence="3" id="KW-1185">Reference proteome</keyword>
<sequence length="160" mass="17944">MEKKLQKQDTALRTQLELALGEQLNALISASHALNVRTAALFDPQLQPAAFLIVRWLLSYGPAAATLLAESTAMDRSSVSRLVSQLKQLGYVKSETHPEDRRGILISLTETGREKALYAIKIKEEEFYKHISKLDNSELETFITLLQCFNGHESNNDITD</sequence>
<dbReference type="InterPro" id="IPR000835">
    <property type="entry name" value="HTH_MarR-typ"/>
</dbReference>
<organism evidence="2 3">
    <name type="scientific">Anaerocolumna chitinilytica</name>
    <dbReference type="NCBI Taxonomy" id="1727145"/>
    <lineage>
        <taxon>Bacteria</taxon>
        <taxon>Bacillati</taxon>
        <taxon>Bacillota</taxon>
        <taxon>Clostridia</taxon>
        <taxon>Lachnospirales</taxon>
        <taxon>Lachnospiraceae</taxon>
        <taxon>Anaerocolumna</taxon>
    </lineage>
</organism>
<dbReference type="GO" id="GO:0003700">
    <property type="term" value="F:DNA-binding transcription factor activity"/>
    <property type="evidence" value="ECO:0007669"/>
    <property type="project" value="InterPro"/>
</dbReference>
<dbReference type="KEGG" id="acht:bsdcttw_46090"/>
<dbReference type="Proteomes" id="UP000515703">
    <property type="component" value="Chromosome"/>
</dbReference>
<dbReference type="GO" id="GO:0006950">
    <property type="term" value="P:response to stress"/>
    <property type="evidence" value="ECO:0007669"/>
    <property type="project" value="TreeGrafter"/>
</dbReference>
<dbReference type="RefSeq" id="WP_185257116.1">
    <property type="nucleotide sequence ID" value="NZ_AP023368.1"/>
</dbReference>
<gene>
    <name evidence="2" type="ORF">bsdcttw_46090</name>
</gene>
<dbReference type="EMBL" id="AP023368">
    <property type="protein sequence ID" value="BCK01569.1"/>
    <property type="molecule type" value="Genomic_DNA"/>
</dbReference>
<dbReference type="AlphaFoldDB" id="A0A7M3SAF1"/>
<name>A0A7M3SAF1_9FIRM</name>
<dbReference type="PROSITE" id="PS50995">
    <property type="entry name" value="HTH_MARR_2"/>
    <property type="match status" value="1"/>
</dbReference>
<dbReference type="PANTHER" id="PTHR33164:SF43">
    <property type="entry name" value="HTH-TYPE TRANSCRIPTIONAL REPRESSOR YETL"/>
    <property type="match status" value="1"/>
</dbReference>
<dbReference type="PRINTS" id="PR00598">
    <property type="entry name" value="HTHMARR"/>
</dbReference>
<dbReference type="PANTHER" id="PTHR33164">
    <property type="entry name" value="TRANSCRIPTIONAL REGULATOR, MARR FAMILY"/>
    <property type="match status" value="1"/>
</dbReference>
<dbReference type="SMART" id="SM00347">
    <property type="entry name" value="HTH_MARR"/>
    <property type="match status" value="1"/>
</dbReference>
<dbReference type="Pfam" id="PF12802">
    <property type="entry name" value="MarR_2"/>
    <property type="match status" value="1"/>
</dbReference>
<dbReference type="InterPro" id="IPR036388">
    <property type="entry name" value="WH-like_DNA-bd_sf"/>
</dbReference>
<evidence type="ECO:0000313" key="2">
    <source>
        <dbReference type="EMBL" id="BCK01569.1"/>
    </source>
</evidence>
<protein>
    <submittedName>
        <fullName evidence="2">MarR family transcriptional regulator</fullName>
    </submittedName>
</protein>
<reference evidence="2 3" key="2">
    <citation type="submission" date="2020-08" db="EMBL/GenBank/DDBJ databases">
        <authorList>
            <person name="Ueki A."/>
            <person name="Tonouchi A."/>
        </authorList>
    </citation>
    <scope>NUCLEOTIDE SEQUENCE [LARGE SCALE GENOMIC DNA]</scope>
    <source>
        <strain evidence="2 3">CTTW</strain>
    </source>
</reference>
<accession>A0A7M3SAF1</accession>
<evidence type="ECO:0000313" key="3">
    <source>
        <dbReference type="Proteomes" id="UP000515703"/>
    </source>
</evidence>
<dbReference type="InterPro" id="IPR039422">
    <property type="entry name" value="MarR/SlyA-like"/>
</dbReference>
<feature type="domain" description="HTH marR-type" evidence="1">
    <location>
        <begin position="1"/>
        <end position="151"/>
    </location>
</feature>
<dbReference type="InterPro" id="IPR036390">
    <property type="entry name" value="WH_DNA-bd_sf"/>
</dbReference>
<proteinExistence type="predicted"/>
<evidence type="ECO:0000259" key="1">
    <source>
        <dbReference type="PROSITE" id="PS50995"/>
    </source>
</evidence>
<dbReference type="SUPFAM" id="SSF46785">
    <property type="entry name" value="Winged helix' DNA-binding domain"/>
    <property type="match status" value="1"/>
</dbReference>
<reference evidence="2 3" key="1">
    <citation type="submission" date="2020-08" db="EMBL/GenBank/DDBJ databases">
        <title>Draft genome sequencing of an Anaerocolumna strain isolated from anoxic soil subjected to BSD treatment.</title>
        <authorList>
            <person name="Uek A."/>
            <person name="Tonouchi A."/>
        </authorList>
    </citation>
    <scope>NUCLEOTIDE SEQUENCE [LARGE SCALE GENOMIC DNA]</scope>
    <source>
        <strain evidence="2 3">CTTW</strain>
    </source>
</reference>